<dbReference type="EMBL" id="JBGFTR010000006">
    <property type="protein sequence ID" value="MFH7564733.1"/>
    <property type="molecule type" value="Genomic_DNA"/>
</dbReference>
<dbReference type="Gene3D" id="3.40.50.720">
    <property type="entry name" value="NAD(P)-binding Rossmann-like Domain"/>
    <property type="match status" value="1"/>
</dbReference>
<evidence type="ECO:0000313" key="3">
    <source>
        <dbReference type="Proteomes" id="UP001610706"/>
    </source>
</evidence>
<dbReference type="Proteomes" id="UP001610706">
    <property type="component" value="Unassembled WGS sequence"/>
</dbReference>
<evidence type="ECO:0000313" key="2">
    <source>
        <dbReference type="EMBL" id="MFH7564733.1"/>
    </source>
</evidence>
<dbReference type="InterPro" id="IPR036291">
    <property type="entry name" value="NAD(P)-bd_dom_sf"/>
</dbReference>
<protein>
    <submittedName>
        <fullName evidence="2">CoA-binding protein</fullName>
    </submittedName>
</protein>
<dbReference type="SMART" id="SM00881">
    <property type="entry name" value="CoA_binding"/>
    <property type="match status" value="1"/>
</dbReference>
<keyword evidence="3" id="KW-1185">Reference proteome</keyword>
<sequence length="138" mass="15227">MEASEQQRLKTILSNTHNIAVVGASNRPERASYQVMEYLQQQGYRVFPVNPQLAGAVILGETCVSGLEDLDEPVQLVNVFRRGEYAADIADEAIEHEALCLWLQEGITSHSAAEAAAEAELEYVEDSCIKVVHRELLG</sequence>
<evidence type="ECO:0000259" key="1">
    <source>
        <dbReference type="SMART" id="SM00881"/>
    </source>
</evidence>
<dbReference type="SUPFAM" id="SSF51735">
    <property type="entry name" value="NAD(P)-binding Rossmann-fold domains"/>
    <property type="match status" value="1"/>
</dbReference>
<proteinExistence type="predicted"/>
<gene>
    <name evidence="2" type="ORF">AB9R89_05265</name>
</gene>
<comment type="caution">
    <text evidence="2">The sequence shown here is derived from an EMBL/GenBank/DDBJ whole genome shotgun (WGS) entry which is preliminary data.</text>
</comment>
<reference evidence="2 3" key="1">
    <citation type="submission" date="2024-08" db="EMBL/GenBank/DDBJ databases">
        <title>Oceanimonas smirnovii Genome sequencing and assembly.</title>
        <authorList>
            <person name="Tang B."/>
        </authorList>
    </citation>
    <scope>NUCLEOTIDE SEQUENCE [LARGE SCALE GENOMIC DNA]</scope>
    <source>
        <strain evidence="2 3">OS2020-119</strain>
    </source>
</reference>
<accession>A0ABW7NZV5</accession>
<dbReference type="RefSeq" id="WP_019935110.1">
    <property type="nucleotide sequence ID" value="NZ_CP166302.1"/>
</dbReference>
<feature type="domain" description="CoA-binding" evidence="1">
    <location>
        <begin position="13"/>
        <end position="107"/>
    </location>
</feature>
<dbReference type="InterPro" id="IPR003781">
    <property type="entry name" value="CoA-bd"/>
</dbReference>
<organism evidence="2 3">
    <name type="scientific">Oceanimonas smirnovii</name>
    <dbReference type="NCBI Taxonomy" id="264574"/>
    <lineage>
        <taxon>Bacteria</taxon>
        <taxon>Pseudomonadati</taxon>
        <taxon>Pseudomonadota</taxon>
        <taxon>Gammaproteobacteria</taxon>
        <taxon>Aeromonadales</taxon>
        <taxon>Aeromonadaceae</taxon>
        <taxon>Oceanimonas</taxon>
    </lineage>
</organism>
<dbReference type="Pfam" id="PF13380">
    <property type="entry name" value="CoA_binding_2"/>
    <property type="match status" value="1"/>
</dbReference>
<name>A0ABW7NZV5_9GAMM</name>
<dbReference type="PANTHER" id="PTHR33303">
    <property type="entry name" value="CYTOPLASMIC PROTEIN-RELATED"/>
    <property type="match status" value="1"/>
</dbReference>
<dbReference type="PANTHER" id="PTHR33303:SF2">
    <property type="entry name" value="COA-BINDING DOMAIN-CONTAINING PROTEIN"/>
    <property type="match status" value="1"/>
</dbReference>